<accession>A0A4U6URW2</accession>
<protein>
    <submittedName>
        <fullName evidence="2">Uncharacterized protein</fullName>
    </submittedName>
</protein>
<feature type="region of interest" description="Disordered" evidence="1">
    <location>
        <begin position="42"/>
        <end position="76"/>
    </location>
</feature>
<evidence type="ECO:0000313" key="2">
    <source>
        <dbReference type="EMBL" id="TKW18442.1"/>
    </source>
</evidence>
<feature type="compositionally biased region" description="Low complexity" evidence="1">
    <location>
        <begin position="52"/>
        <end position="64"/>
    </location>
</feature>
<dbReference type="Proteomes" id="UP000298652">
    <property type="component" value="Chromosome 5"/>
</dbReference>
<sequence>MEEKIHLPPPNPSPPSPELARGLPKHVVNELLHHLVHLFLAGDQGEGHPQASSSSSPSTSRMNSAQSTPTPPYANTRPLAHALLVAATKPIHDFITIDDLGLQRSHACQIYHPKQVLYILTNL</sequence>
<dbReference type="Gramene" id="TKW18442">
    <property type="protein sequence ID" value="TKW18442"/>
    <property type="gene ID" value="SEVIR_5G430900v2"/>
</dbReference>
<dbReference type="AlphaFoldDB" id="A0A4U6URW2"/>
<feature type="compositionally biased region" description="Pro residues" evidence="1">
    <location>
        <begin position="7"/>
        <end position="17"/>
    </location>
</feature>
<reference evidence="2" key="1">
    <citation type="submission" date="2019-03" db="EMBL/GenBank/DDBJ databases">
        <title>WGS assembly of Setaria viridis.</title>
        <authorList>
            <person name="Huang P."/>
            <person name="Jenkins J."/>
            <person name="Grimwood J."/>
            <person name="Barry K."/>
            <person name="Healey A."/>
            <person name="Mamidi S."/>
            <person name="Sreedasyam A."/>
            <person name="Shu S."/>
            <person name="Feldman M."/>
            <person name="Wu J."/>
            <person name="Yu Y."/>
            <person name="Chen C."/>
            <person name="Johnson J."/>
            <person name="Rokhsar D."/>
            <person name="Baxter I."/>
            <person name="Schmutz J."/>
            <person name="Brutnell T."/>
            <person name="Kellogg E."/>
        </authorList>
    </citation>
    <scope>NUCLEOTIDE SEQUENCE [LARGE SCALE GENOMIC DNA]</scope>
</reference>
<organism evidence="2 3">
    <name type="scientific">Setaria viridis</name>
    <name type="common">Green bristlegrass</name>
    <name type="synonym">Setaria italica subsp. viridis</name>
    <dbReference type="NCBI Taxonomy" id="4556"/>
    <lineage>
        <taxon>Eukaryota</taxon>
        <taxon>Viridiplantae</taxon>
        <taxon>Streptophyta</taxon>
        <taxon>Embryophyta</taxon>
        <taxon>Tracheophyta</taxon>
        <taxon>Spermatophyta</taxon>
        <taxon>Magnoliopsida</taxon>
        <taxon>Liliopsida</taxon>
        <taxon>Poales</taxon>
        <taxon>Poaceae</taxon>
        <taxon>PACMAD clade</taxon>
        <taxon>Panicoideae</taxon>
        <taxon>Panicodae</taxon>
        <taxon>Paniceae</taxon>
        <taxon>Cenchrinae</taxon>
        <taxon>Setaria</taxon>
    </lineage>
</organism>
<evidence type="ECO:0000256" key="1">
    <source>
        <dbReference type="SAM" id="MobiDB-lite"/>
    </source>
</evidence>
<proteinExistence type="predicted"/>
<name>A0A4U6URW2_SETVI</name>
<keyword evidence="3" id="KW-1185">Reference proteome</keyword>
<evidence type="ECO:0000313" key="3">
    <source>
        <dbReference type="Proteomes" id="UP000298652"/>
    </source>
</evidence>
<dbReference type="EMBL" id="CM016556">
    <property type="protein sequence ID" value="TKW18442.1"/>
    <property type="molecule type" value="Genomic_DNA"/>
</dbReference>
<gene>
    <name evidence="2" type="ORF">SEVIR_5G430900v2</name>
</gene>
<feature type="region of interest" description="Disordered" evidence="1">
    <location>
        <begin position="1"/>
        <end position="22"/>
    </location>
</feature>